<dbReference type="Proteomes" id="UP001352852">
    <property type="component" value="Unassembled WGS sequence"/>
</dbReference>
<dbReference type="EMBL" id="JAHUTJ010033028">
    <property type="protein sequence ID" value="MED6276632.1"/>
    <property type="molecule type" value="Genomic_DNA"/>
</dbReference>
<gene>
    <name evidence="1" type="ORF">CHARACLAT_004985</name>
</gene>
<sequence>MSPIETERKHAKFSHARQQRTLYENTVSRNKMLHLFRTVTVSVESDISVYHFSSFLKLANLMLLQLIKGVLQQLGTKCLSLSKEHVHRVLNIYLRITNGKCLILNHSDRYEGILVMMHPATSEKLRRKS</sequence>
<accession>A0ABU7DNF6</accession>
<proteinExistence type="predicted"/>
<protein>
    <submittedName>
        <fullName evidence="1">Uncharacterized protein</fullName>
    </submittedName>
</protein>
<name>A0ABU7DNF6_9TELE</name>
<organism evidence="1 2">
    <name type="scientific">Characodon lateralis</name>
    <dbReference type="NCBI Taxonomy" id="208331"/>
    <lineage>
        <taxon>Eukaryota</taxon>
        <taxon>Metazoa</taxon>
        <taxon>Chordata</taxon>
        <taxon>Craniata</taxon>
        <taxon>Vertebrata</taxon>
        <taxon>Euteleostomi</taxon>
        <taxon>Actinopterygii</taxon>
        <taxon>Neopterygii</taxon>
        <taxon>Teleostei</taxon>
        <taxon>Neoteleostei</taxon>
        <taxon>Acanthomorphata</taxon>
        <taxon>Ovalentaria</taxon>
        <taxon>Atherinomorphae</taxon>
        <taxon>Cyprinodontiformes</taxon>
        <taxon>Goodeidae</taxon>
        <taxon>Characodon</taxon>
    </lineage>
</organism>
<evidence type="ECO:0000313" key="1">
    <source>
        <dbReference type="EMBL" id="MED6276632.1"/>
    </source>
</evidence>
<keyword evidence="2" id="KW-1185">Reference proteome</keyword>
<reference evidence="1 2" key="1">
    <citation type="submission" date="2021-06" db="EMBL/GenBank/DDBJ databases">
        <authorList>
            <person name="Palmer J.M."/>
        </authorList>
    </citation>
    <scope>NUCLEOTIDE SEQUENCE [LARGE SCALE GENOMIC DNA]</scope>
    <source>
        <strain evidence="1 2">CL_MEX2019</strain>
        <tissue evidence="1">Muscle</tissue>
    </source>
</reference>
<comment type="caution">
    <text evidence="1">The sequence shown here is derived from an EMBL/GenBank/DDBJ whole genome shotgun (WGS) entry which is preliminary data.</text>
</comment>
<evidence type="ECO:0000313" key="2">
    <source>
        <dbReference type="Proteomes" id="UP001352852"/>
    </source>
</evidence>